<proteinExistence type="predicted"/>
<evidence type="ECO:0000313" key="1">
    <source>
        <dbReference type="EMBL" id="GAA4021025.1"/>
    </source>
</evidence>
<name>A0ABP7T6N3_9SPHN</name>
<gene>
    <name evidence="1" type="ORF">GCM10022280_21960</name>
</gene>
<organism evidence="1 2">
    <name type="scientific">Sphingomonas swuensis</name>
    <dbReference type="NCBI Taxonomy" id="977800"/>
    <lineage>
        <taxon>Bacteria</taxon>
        <taxon>Pseudomonadati</taxon>
        <taxon>Pseudomonadota</taxon>
        <taxon>Alphaproteobacteria</taxon>
        <taxon>Sphingomonadales</taxon>
        <taxon>Sphingomonadaceae</taxon>
        <taxon>Sphingomonas</taxon>
    </lineage>
</organism>
<accession>A0ABP7T6N3</accession>
<evidence type="ECO:0000313" key="2">
    <source>
        <dbReference type="Proteomes" id="UP001500235"/>
    </source>
</evidence>
<dbReference type="EMBL" id="BAABBQ010000001">
    <property type="protein sequence ID" value="GAA4021025.1"/>
    <property type="molecule type" value="Genomic_DNA"/>
</dbReference>
<comment type="caution">
    <text evidence="1">The sequence shown here is derived from an EMBL/GenBank/DDBJ whole genome shotgun (WGS) entry which is preliminary data.</text>
</comment>
<sequence>MAAYHGKMGFVADTDDKVVDRERNLSLELRGGRFDENYAVFRFAAPDCEFSVPLHYNRIGLRFVHPEPTSKEPFSVSCYPNARIELGLLPFKSAVGHGEPDSYAADVLSALTCFYSYGGRYRGPVYLLGFGKEPLLLNPVDNP</sequence>
<keyword evidence="2" id="KW-1185">Reference proteome</keyword>
<dbReference type="Proteomes" id="UP001500235">
    <property type="component" value="Unassembled WGS sequence"/>
</dbReference>
<reference evidence="2" key="1">
    <citation type="journal article" date="2019" name="Int. J. Syst. Evol. Microbiol.">
        <title>The Global Catalogue of Microorganisms (GCM) 10K type strain sequencing project: providing services to taxonomists for standard genome sequencing and annotation.</title>
        <authorList>
            <consortium name="The Broad Institute Genomics Platform"/>
            <consortium name="The Broad Institute Genome Sequencing Center for Infectious Disease"/>
            <person name="Wu L."/>
            <person name="Ma J."/>
        </authorList>
    </citation>
    <scope>NUCLEOTIDE SEQUENCE [LARGE SCALE GENOMIC DNA]</scope>
    <source>
        <strain evidence="2">JCM 17563</strain>
    </source>
</reference>
<protein>
    <submittedName>
        <fullName evidence="1">Uncharacterized protein</fullName>
    </submittedName>
</protein>